<dbReference type="InterPro" id="IPR036575">
    <property type="entry name" value="TFIIS_cen_dom_sf"/>
</dbReference>
<comment type="caution">
    <text evidence="2">The sequence shown here is derived from an EMBL/GenBank/DDBJ whole genome shotgun (WGS) entry which is preliminary data.</text>
</comment>
<dbReference type="EMBL" id="BNCO01000009">
    <property type="protein sequence ID" value="GIL50676.1"/>
    <property type="molecule type" value="Genomic_DNA"/>
</dbReference>
<evidence type="ECO:0000313" key="2">
    <source>
        <dbReference type="EMBL" id="GIL50676.1"/>
    </source>
</evidence>
<dbReference type="Proteomes" id="UP000747399">
    <property type="component" value="Unassembled WGS sequence"/>
</dbReference>
<evidence type="ECO:0000313" key="3">
    <source>
        <dbReference type="Proteomes" id="UP000747399"/>
    </source>
</evidence>
<sequence length="315" mass="32958">LWISCTTDQFASRLSPIVPSPSTQVANLARTLVARWKALAANASANNTNASHKASSAAAKGPATSPTEPGVAAAAAAAATAAGANRTAIVDEQLRGKVRTMLAASLRTHVEVAAKARNQVPDPADLDPGRLVLAAHDLEAAVFDAHGKDGTSYKAQTRMLVGALKHADGVAGDLLSGATDPRVMATADSMALAPASVRAQVGFTASSCTPFCSSNLGYRTPCAVLDDVLGNNAAKRVTEIVRRLCITNGLSPKGDWLEGFAAAGSSARLFHRLRQSMCRVKVILARASACARERERRGCALWRTPRERETDTHAQ</sequence>
<feature type="region of interest" description="Disordered" evidence="1">
    <location>
        <begin position="45"/>
        <end position="68"/>
    </location>
</feature>
<evidence type="ECO:0008006" key="4">
    <source>
        <dbReference type="Google" id="ProtNLM"/>
    </source>
</evidence>
<protein>
    <recommendedName>
        <fullName evidence="4">TFIIS N-terminal domain-containing protein</fullName>
    </recommendedName>
</protein>
<feature type="non-terminal residue" evidence="2">
    <location>
        <position position="315"/>
    </location>
</feature>
<dbReference type="Gene3D" id="1.10.472.30">
    <property type="entry name" value="Transcription elongation factor S-II, central domain"/>
    <property type="match status" value="1"/>
</dbReference>
<proteinExistence type="predicted"/>
<feature type="compositionally biased region" description="Low complexity" evidence="1">
    <location>
        <begin position="45"/>
        <end position="60"/>
    </location>
</feature>
<accession>A0A8J4AZY2</accession>
<dbReference type="GO" id="GO:0006351">
    <property type="term" value="P:DNA-templated transcription"/>
    <property type="evidence" value="ECO:0007669"/>
    <property type="project" value="InterPro"/>
</dbReference>
<organism evidence="2 3">
    <name type="scientific">Volvox africanus</name>
    <dbReference type="NCBI Taxonomy" id="51714"/>
    <lineage>
        <taxon>Eukaryota</taxon>
        <taxon>Viridiplantae</taxon>
        <taxon>Chlorophyta</taxon>
        <taxon>core chlorophytes</taxon>
        <taxon>Chlorophyceae</taxon>
        <taxon>CS clade</taxon>
        <taxon>Chlamydomonadales</taxon>
        <taxon>Volvocaceae</taxon>
        <taxon>Volvox</taxon>
    </lineage>
</organism>
<reference evidence="2" key="1">
    <citation type="journal article" date="2021" name="Proc. Natl. Acad. Sci. U.S.A.">
        <title>Three genomes in the algal genus Volvox reveal the fate of a haploid sex-determining region after a transition to homothallism.</title>
        <authorList>
            <person name="Yamamoto K."/>
            <person name="Hamaji T."/>
            <person name="Kawai-Toyooka H."/>
            <person name="Matsuzaki R."/>
            <person name="Takahashi F."/>
            <person name="Nishimura Y."/>
            <person name="Kawachi M."/>
            <person name="Noguchi H."/>
            <person name="Minakuchi Y."/>
            <person name="Umen J.G."/>
            <person name="Toyoda A."/>
            <person name="Nozaki H."/>
        </authorList>
    </citation>
    <scope>NUCLEOTIDE SEQUENCE</scope>
    <source>
        <strain evidence="2">NIES-3780</strain>
    </source>
</reference>
<gene>
    <name evidence="2" type="ORF">Vafri_6798</name>
</gene>
<name>A0A8J4AZY2_9CHLO</name>
<dbReference type="AlphaFoldDB" id="A0A8J4AZY2"/>
<keyword evidence="3" id="KW-1185">Reference proteome</keyword>
<evidence type="ECO:0000256" key="1">
    <source>
        <dbReference type="SAM" id="MobiDB-lite"/>
    </source>
</evidence>
<dbReference type="SUPFAM" id="SSF46942">
    <property type="entry name" value="Elongation factor TFIIS domain 2"/>
    <property type="match status" value="1"/>
</dbReference>